<comment type="function">
    <text evidence="1">Condensation of UDP-2,3-diacylglucosamine and 2,3-diacylglucosamine-1-phosphate to form lipid A disaccharide, a precursor of lipid A, a phosphorylated glycolipid that anchors the lipopolysaccharide to the outer membrane of the cell.</text>
</comment>
<evidence type="ECO:0000313" key="12">
    <source>
        <dbReference type="EMBL" id="MBA4723653.1"/>
    </source>
</evidence>
<evidence type="ECO:0000256" key="3">
    <source>
        <dbReference type="ARBA" id="ARBA00012687"/>
    </source>
</evidence>
<reference evidence="12 13" key="1">
    <citation type="submission" date="2020-06" db="EMBL/GenBank/DDBJ databases">
        <title>Dysbiosis in marine aquaculture revealed through microbiome analysis: reverse ecology for environmental sustainability.</title>
        <authorList>
            <person name="Haro-Moreno J.M."/>
            <person name="Coutinho F.H."/>
            <person name="Zaragoza-Solas A."/>
            <person name="Picazo A."/>
            <person name="Almagro-Moreno S."/>
            <person name="Lopez-Perez M."/>
        </authorList>
    </citation>
    <scope>NUCLEOTIDE SEQUENCE [LARGE SCALE GENOMIC DNA]</scope>
    <source>
        <strain evidence="12">MCMED-G42</strain>
    </source>
</reference>
<sequence length="370" mass="41666">MTLAKDILKIGIVAGEHSGDILGSQLIEELSKSREIKLFGVGGPKIESHGLESMFDFKHLQIMGLIEPLLNYRQLTSNRKKLIKTFTENKIDIFIGIDSPDFNIGIHKALKKQDICKNIQLVSPSVWGWRQGRIKNIKKFIDHTVCLFDFEHKFYTSKEHSSSHLGHPLADIHSKDDEQIIGEYSLDPRMNFIAILPGSRESEINHMMPTYIDFMKLQIESDENTFFLIPVADDAAKLNIENHLSKINMPFLVKKDATKDFLSLSKKSVITSGTASLEAALLNAGPVICYKTNQINFSIISSMLKVEFIGLPNLLLKKEAYPELLQAKCTGNLIFDVMHSHHFEDLSYELKLALKGDGLAETASKILNLN</sequence>
<dbReference type="Proteomes" id="UP000585327">
    <property type="component" value="Unassembled WGS sequence"/>
</dbReference>
<comment type="catalytic activity">
    <reaction evidence="10">
        <text>a lipid X + a UDP-2-N,3-O-bis[(3R)-3-hydroxyacyl]-alpha-D-glucosamine = a lipid A disaccharide + UDP + H(+)</text>
        <dbReference type="Rhea" id="RHEA:67828"/>
        <dbReference type="ChEBI" id="CHEBI:15378"/>
        <dbReference type="ChEBI" id="CHEBI:58223"/>
        <dbReference type="ChEBI" id="CHEBI:137748"/>
        <dbReference type="ChEBI" id="CHEBI:176338"/>
        <dbReference type="ChEBI" id="CHEBI:176343"/>
        <dbReference type="EC" id="2.4.1.182"/>
    </reaction>
</comment>
<dbReference type="GO" id="GO:0009245">
    <property type="term" value="P:lipid A biosynthetic process"/>
    <property type="evidence" value="ECO:0007669"/>
    <property type="project" value="UniProtKB-UniRule"/>
</dbReference>
<evidence type="ECO:0000256" key="2">
    <source>
        <dbReference type="ARBA" id="ARBA00007868"/>
    </source>
</evidence>
<evidence type="ECO:0000313" key="13">
    <source>
        <dbReference type="Proteomes" id="UP000585327"/>
    </source>
</evidence>
<keyword evidence="7 12" id="KW-0328">Glycosyltransferase</keyword>
<evidence type="ECO:0000256" key="1">
    <source>
        <dbReference type="ARBA" id="ARBA00002056"/>
    </source>
</evidence>
<evidence type="ECO:0000256" key="8">
    <source>
        <dbReference type="ARBA" id="ARBA00022679"/>
    </source>
</evidence>
<dbReference type="InterPro" id="IPR003835">
    <property type="entry name" value="Glyco_trans_19"/>
</dbReference>
<dbReference type="EMBL" id="JACETM010000001">
    <property type="protein sequence ID" value="MBA4723653.1"/>
    <property type="molecule type" value="Genomic_DNA"/>
</dbReference>
<dbReference type="GO" id="GO:0008915">
    <property type="term" value="F:lipid-A-disaccharide synthase activity"/>
    <property type="evidence" value="ECO:0007669"/>
    <property type="project" value="UniProtKB-UniRule"/>
</dbReference>
<dbReference type="NCBIfam" id="TIGR00215">
    <property type="entry name" value="lpxB"/>
    <property type="match status" value="1"/>
</dbReference>
<dbReference type="AlphaFoldDB" id="A0A838YQB0"/>
<evidence type="ECO:0000256" key="9">
    <source>
        <dbReference type="ARBA" id="ARBA00023098"/>
    </source>
</evidence>
<proteinExistence type="inferred from homology"/>
<keyword evidence="8 12" id="KW-0808">Transferase</keyword>
<evidence type="ECO:0000256" key="4">
    <source>
        <dbReference type="ARBA" id="ARBA00020902"/>
    </source>
</evidence>
<organism evidence="12 13">
    <name type="scientific">SAR86 cluster bacterium</name>
    <dbReference type="NCBI Taxonomy" id="2030880"/>
    <lineage>
        <taxon>Bacteria</taxon>
        <taxon>Pseudomonadati</taxon>
        <taxon>Pseudomonadota</taxon>
        <taxon>Gammaproteobacteria</taxon>
        <taxon>SAR86 cluster</taxon>
    </lineage>
</organism>
<keyword evidence="5" id="KW-0444">Lipid biosynthesis</keyword>
<dbReference type="PANTHER" id="PTHR30372">
    <property type="entry name" value="LIPID-A-DISACCHARIDE SYNTHASE"/>
    <property type="match status" value="1"/>
</dbReference>
<evidence type="ECO:0000256" key="5">
    <source>
        <dbReference type="ARBA" id="ARBA00022516"/>
    </source>
</evidence>
<dbReference type="GO" id="GO:0016020">
    <property type="term" value="C:membrane"/>
    <property type="evidence" value="ECO:0007669"/>
    <property type="project" value="GOC"/>
</dbReference>
<protein>
    <recommendedName>
        <fullName evidence="4 11">Lipid-A-disaccharide synthase</fullName>
        <ecNumber evidence="3 11">2.4.1.182</ecNumber>
    </recommendedName>
</protein>
<name>A0A838YQB0_9GAMM</name>
<dbReference type="GO" id="GO:0005543">
    <property type="term" value="F:phospholipid binding"/>
    <property type="evidence" value="ECO:0007669"/>
    <property type="project" value="TreeGrafter"/>
</dbReference>
<dbReference type="SUPFAM" id="SSF53756">
    <property type="entry name" value="UDP-Glycosyltransferase/glycogen phosphorylase"/>
    <property type="match status" value="1"/>
</dbReference>
<evidence type="ECO:0000256" key="11">
    <source>
        <dbReference type="NCBIfam" id="TIGR00215"/>
    </source>
</evidence>
<comment type="caution">
    <text evidence="12">The sequence shown here is derived from an EMBL/GenBank/DDBJ whole genome shotgun (WGS) entry which is preliminary data.</text>
</comment>
<comment type="similarity">
    <text evidence="2">Belongs to the LpxB family.</text>
</comment>
<evidence type="ECO:0000256" key="7">
    <source>
        <dbReference type="ARBA" id="ARBA00022676"/>
    </source>
</evidence>
<keyword evidence="6" id="KW-0441">Lipid A biosynthesis</keyword>
<keyword evidence="9" id="KW-0443">Lipid metabolism</keyword>
<dbReference type="PANTHER" id="PTHR30372:SF4">
    <property type="entry name" value="LIPID-A-DISACCHARIDE SYNTHASE, MITOCHONDRIAL-RELATED"/>
    <property type="match status" value="1"/>
</dbReference>
<dbReference type="EC" id="2.4.1.182" evidence="3 11"/>
<evidence type="ECO:0000256" key="10">
    <source>
        <dbReference type="ARBA" id="ARBA00048975"/>
    </source>
</evidence>
<evidence type="ECO:0000256" key="6">
    <source>
        <dbReference type="ARBA" id="ARBA00022556"/>
    </source>
</evidence>
<dbReference type="Pfam" id="PF02684">
    <property type="entry name" value="LpxB"/>
    <property type="match status" value="1"/>
</dbReference>
<accession>A0A838YQB0</accession>
<gene>
    <name evidence="12" type="primary">lpxB</name>
    <name evidence="12" type="ORF">H2021_00395</name>
</gene>